<keyword evidence="3" id="KW-1185">Reference proteome</keyword>
<name>A0A931J4M7_9BURK</name>
<proteinExistence type="predicted"/>
<evidence type="ECO:0000313" key="3">
    <source>
        <dbReference type="Proteomes" id="UP000613266"/>
    </source>
</evidence>
<dbReference type="RefSeq" id="WP_198109686.1">
    <property type="nucleotide sequence ID" value="NZ_JAEDAK010000002.1"/>
</dbReference>
<organism evidence="2 3">
    <name type="scientific">Inhella proteolytica</name>
    <dbReference type="NCBI Taxonomy" id="2795029"/>
    <lineage>
        <taxon>Bacteria</taxon>
        <taxon>Pseudomonadati</taxon>
        <taxon>Pseudomonadota</taxon>
        <taxon>Betaproteobacteria</taxon>
        <taxon>Burkholderiales</taxon>
        <taxon>Sphaerotilaceae</taxon>
        <taxon>Inhella</taxon>
    </lineage>
</organism>
<evidence type="ECO:0000313" key="2">
    <source>
        <dbReference type="EMBL" id="MBH9576075.1"/>
    </source>
</evidence>
<keyword evidence="1" id="KW-1133">Transmembrane helix</keyword>
<keyword evidence="1" id="KW-0812">Transmembrane</keyword>
<dbReference type="AlphaFoldDB" id="A0A931J4M7"/>
<feature type="transmembrane region" description="Helical" evidence="1">
    <location>
        <begin position="6"/>
        <end position="23"/>
    </location>
</feature>
<gene>
    <name evidence="2" type="ORF">I7X39_04065</name>
</gene>
<reference evidence="2" key="1">
    <citation type="submission" date="2020-12" db="EMBL/GenBank/DDBJ databases">
        <title>The genome sequence of Inhella sp. 1Y17.</title>
        <authorList>
            <person name="Liu Y."/>
        </authorList>
    </citation>
    <scope>NUCLEOTIDE SEQUENCE</scope>
    <source>
        <strain evidence="2">1Y17</strain>
    </source>
</reference>
<keyword evidence="1" id="KW-0472">Membrane</keyword>
<comment type="caution">
    <text evidence="2">The sequence shown here is derived from an EMBL/GenBank/DDBJ whole genome shotgun (WGS) entry which is preliminary data.</text>
</comment>
<dbReference type="EMBL" id="JAEDAK010000002">
    <property type="protein sequence ID" value="MBH9576075.1"/>
    <property type="molecule type" value="Genomic_DNA"/>
</dbReference>
<sequence>MVSQVLASIGLTVCIALGLHMLLGRERQRQLGLWWQGYQARFSLWRRRWSPDARAEQRRRQRLFVASQHREAIERARSRPMELDEVEWDGNVAKPKFGQARKRHLH</sequence>
<evidence type="ECO:0000256" key="1">
    <source>
        <dbReference type="SAM" id="Phobius"/>
    </source>
</evidence>
<accession>A0A931J4M7</accession>
<protein>
    <submittedName>
        <fullName evidence="2">Uncharacterized protein</fullName>
    </submittedName>
</protein>
<dbReference type="Proteomes" id="UP000613266">
    <property type="component" value="Unassembled WGS sequence"/>
</dbReference>